<evidence type="ECO:0000259" key="5">
    <source>
        <dbReference type="PROSITE" id="PS50002"/>
    </source>
</evidence>
<evidence type="ECO:0000313" key="7">
    <source>
        <dbReference type="Proteomes" id="UP000076722"/>
    </source>
</evidence>
<dbReference type="SUPFAM" id="SSF50044">
    <property type="entry name" value="SH3-domain"/>
    <property type="match status" value="1"/>
</dbReference>
<dbReference type="InterPro" id="IPR015915">
    <property type="entry name" value="Kelch-typ_b-propeller"/>
</dbReference>
<evidence type="ECO:0000256" key="3">
    <source>
        <dbReference type="SAM" id="Phobius"/>
    </source>
</evidence>
<dbReference type="Pfam" id="PF20843">
    <property type="entry name" value="Rax2_3"/>
    <property type="match status" value="1"/>
</dbReference>
<feature type="signal peptide" evidence="4">
    <location>
        <begin position="1"/>
        <end position="22"/>
    </location>
</feature>
<keyword evidence="3" id="KW-0472">Membrane</keyword>
<dbReference type="Gene3D" id="2.120.10.80">
    <property type="entry name" value="Kelch-type beta propeller"/>
    <property type="match status" value="1"/>
</dbReference>
<dbReference type="GO" id="GO:1902929">
    <property type="term" value="C:plasma membrane of growing cell tip"/>
    <property type="evidence" value="ECO:0007669"/>
    <property type="project" value="TreeGrafter"/>
</dbReference>
<organism evidence="6 7">
    <name type="scientific">Sistotremastrum niveocremeum HHB9708</name>
    <dbReference type="NCBI Taxonomy" id="1314777"/>
    <lineage>
        <taxon>Eukaryota</taxon>
        <taxon>Fungi</taxon>
        <taxon>Dikarya</taxon>
        <taxon>Basidiomycota</taxon>
        <taxon>Agaricomycotina</taxon>
        <taxon>Agaricomycetes</taxon>
        <taxon>Sistotremastrales</taxon>
        <taxon>Sistotremastraceae</taxon>
        <taxon>Sertulicium</taxon>
        <taxon>Sertulicium niveocremeum</taxon>
    </lineage>
</organism>
<dbReference type="STRING" id="1314777.A0A165AA75"/>
<feature type="chain" id="PRO_5007855218" description="SH3 domain-containing protein" evidence="4">
    <location>
        <begin position="23"/>
        <end position="1416"/>
    </location>
</feature>
<proteinExistence type="predicted"/>
<dbReference type="PANTHER" id="PTHR31778:SF2">
    <property type="entry name" value="BUD SITE SELECTION PROTEIN RAX2"/>
    <property type="match status" value="1"/>
</dbReference>
<accession>A0A165AA75</accession>
<dbReference type="SUPFAM" id="SSF50965">
    <property type="entry name" value="Galactose oxidase, central domain"/>
    <property type="match status" value="2"/>
</dbReference>
<dbReference type="InterPro" id="IPR024982">
    <property type="entry name" value="Rax2-like_C"/>
</dbReference>
<keyword evidence="3" id="KW-0812">Transmembrane</keyword>
<dbReference type="Pfam" id="PF20842">
    <property type="entry name" value="Rax2_2"/>
    <property type="match status" value="1"/>
</dbReference>
<evidence type="ECO:0000256" key="2">
    <source>
        <dbReference type="PROSITE-ProRule" id="PRU00192"/>
    </source>
</evidence>
<keyword evidence="1 2" id="KW-0728">SH3 domain</keyword>
<feature type="transmembrane region" description="Helical" evidence="3">
    <location>
        <begin position="1223"/>
        <end position="1254"/>
    </location>
</feature>
<reference evidence="6 7" key="1">
    <citation type="journal article" date="2016" name="Mol. Biol. Evol.">
        <title>Comparative Genomics of Early-Diverging Mushroom-Forming Fungi Provides Insights into the Origins of Lignocellulose Decay Capabilities.</title>
        <authorList>
            <person name="Nagy L.G."/>
            <person name="Riley R."/>
            <person name="Tritt A."/>
            <person name="Adam C."/>
            <person name="Daum C."/>
            <person name="Floudas D."/>
            <person name="Sun H."/>
            <person name="Yadav J.S."/>
            <person name="Pangilinan J."/>
            <person name="Larsson K.H."/>
            <person name="Matsuura K."/>
            <person name="Barry K."/>
            <person name="Labutti K."/>
            <person name="Kuo R."/>
            <person name="Ohm R.A."/>
            <person name="Bhattacharya S.S."/>
            <person name="Shirouzu T."/>
            <person name="Yoshinaga Y."/>
            <person name="Martin F.M."/>
            <person name="Grigoriev I.V."/>
            <person name="Hibbett D.S."/>
        </authorList>
    </citation>
    <scope>NUCLEOTIDE SEQUENCE [LARGE SCALE GENOMIC DNA]</scope>
    <source>
        <strain evidence="6 7">HHB9708</strain>
    </source>
</reference>
<evidence type="ECO:0000256" key="4">
    <source>
        <dbReference type="SAM" id="SignalP"/>
    </source>
</evidence>
<dbReference type="Pfam" id="PF12768">
    <property type="entry name" value="Rax2"/>
    <property type="match status" value="2"/>
</dbReference>
<dbReference type="PANTHER" id="PTHR31778">
    <property type="entry name" value="BUD SITE SELECTION PROTEIN RAX2"/>
    <property type="match status" value="1"/>
</dbReference>
<protein>
    <recommendedName>
        <fullName evidence="5">SH3 domain-containing protein</fullName>
    </recommendedName>
</protein>
<dbReference type="Pfam" id="PF00018">
    <property type="entry name" value="SH3_1"/>
    <property type="match status" value="1"/>
</dbReference>
<dbReference type="InterPro" id="IPR048265">
    <property type="entry name" value="Rax2-like_third"/>
</dbReference>
<evidence type="ECO:0000256" key="1">
    <source>
        <dbReference type="ARBA" id="ARBA00022443"/>
    </source>
</evidence>
<dbReference type="InterPro" id="IPR001452">
    <property type="entry name" value="SH3_domain"/>
</dbReference>
<evidence type="ECO:0000313" key="6">
    <source>
        <dbReference type="EMBL" id="KZS98691.1"/>
    </source>
</evidence>
<sequence length="1416" mass="145968">MSRKCSPFSLFALLAISQLTNAALPQVDFDRMGLVGLAGSFAGLDFFNSSSPSFDPTTSTLFTRSADGSLLSIAATNSGGQIHAGCSLAGKLYFGGSFSSVQGVNASNIVSYDPSKDAFSALGDGGLDGNVTSLYCQTSSNALWVGGTFHGPSTSASSYAGSVAVYFPQNDSWSPPPFAGLDGPVLSITPSPSSSSLYFAGSFHTTFSSPNNTVVGNGTNNPNVPFSAGATPFSSSLVPIPLGAAQLDASPSTSQAQFSDIGNILCPAGADGPGNTWLARDASPALITIRTFDFLTANGIRLGNTFVQGRSTTAFTLTTLPNNQVLPLNYTDPTTGAVQTCTNDCPLLQDKSIPYQDFVFTQVPQSLTGIQLSLTQWVGSGSGLHLLQILSDGAFASAVSSENGVSCFAPSASTTQQTGNWNPLVIDTTIAGTQQTVLTSTVSVGTPSSQGPTFTWKPYVSAPGQYDVNILIPGCVNSQDCPLRTSVDVTIFPGGGLQPWVSTVSQQVNQDTVQSIYTGPIFPTSPDFSTTITLALSQHPTGTGQGGQYELVADRVQLKLLSVNTTGQASGPGSSVGATSGSQSGFGFFEWQLNSTSSVNATSTLSNTTETLTDAIGFELSSTISSLSTAAIHAVAVHSSGTIYLGGSFNLSSGSSNVVAFSNGNLSSLENNGLNGVVSALAINDNTLYVGGSFTDTPSASSKGAFSGVVSYDISNNKWTALDAGVNGAVTSLLVSNGQLLVAGNFTRLLTSAGSSSGSSAGGFAAWNISSGTWSQSGGFISGSLTFVGNGTSSNEQVLAGNVASALKTGADGFAMLKNGGSNSPPTIVPLQVPLDDVLSTSSTSALRVRWPVVGQLSSLFSRQSGSPPSLPALSAPAPSVLDGAFWTNKSSSDQVVVIGGNFSFNSGSSVTPQGLAIYDPKSGHLTALQGSQPNGVVKSLFVQGNQLFVGGDFTLQGTSQGADGFAIYDLDNQEWDGTSVPALQGNPVVVRSITGSPSQSNLVYVAGSFTGVASVSNCAAICSWDIVGKQWKALGSGIQGEISSVAFAGSDLGLLIAAGSLSLNGQTANVAVFSISNSTWTPLGDVSQIPGPVLALEVNNGNSSSIFASGQSTSDNTPFLSFWNGQQWTLLNNSALGTSSVVQQLLMVPLVNKHAANSIIESDRMLMISGSLKSSNGTSSATLFDGQQFIPYLVTENDSGSSGSVSSFFHSLSTFTFNQHHFLATGVVILISIAIAAGIIFFLLLIGLLWMLFGHNDDRDQSKLDGSMTDDDASSLQRPSSLLEHINAATRTAILGAGVESPFNDAAARKYEEHRVSRLNDDADPFAAETTDGHDFIRAETPMEAGAGVGQAIGGEDAEPTRTRARYSFEASGEGELGISQGTVVDVLDTQDQAWWYCRDVTTGQEGVVPASYLY</sequence>
<dbReference type="PROSITE" id="PS50002">
    <property type="entry name" value="SH3"/>
    <property type="match status" value="1"/>
</dbReference>
<keyword evidence="7" id="KW-1185">Reference proteome</keyword>
<keyword evidence="3" id="KW-1133">Transmembrane helix</keyword>
<dbReference type="EMBL" id="KV419395">
    <property type="protein sequence ID" value="KZS98691.1"/>
    <property type="molecule type" value="Genomic_DNA"/>
</dbReference>
<dbReference type="Gene3D" id="2.30.30.40">
    <property type="entry name" value="SH3 Domains"/>
    <property type="match status" value="1"/>
</dbReference>
<dbReference type="CDD" id="cd11856">
    <property type="entry name" value="SH3_p47phox_like"/>
    <property type="match status" value="1"/>
</dbReference>
<dbReference type="OrthoDB" id="2503993at2759"/>
<dbReference type="InterPro" id="IPR011043">
    <property type="entry name" value="Gal_Oxase/kelch_b-propeller"/>
</dbReference>
<dbReference type="InterPro" id="IPR048266">
    <property type="entry name" value="Rax2-like_second"/>
</dbReference>
<dbReference type="SMART" id="SM00326">
    <property type="entry name" value="SH3"/>
    <property type="match status" value="1"/>
</dbReference>
<dbReference type="InterPro" id="IPR036028">
    <property type="entry name" value="SH3-like_dom_sf"/>
</dbReference>
<gene>
    <name evidence="6" type="ORF">SISNIDRAFT_462556</name>
</gene>
<dbReference type="Proteomes" id="UP000076722">
    <property type="component" value="Unassembled WGS sequence"/>
</dbReference>
<name>A0A165AA75_9AGAM</name>
<feature type="domain" description="SH3" evidence="5">
    <location>
        <begin position="1359"/>
        <end position="1416"/>
    </location>
</feature>
<keyword evidence="4" id="KW-0732">Signal</keyword>
<dbReference type="SUPFAM" id="SSF117281">
    <property type="entry name" value="Kelch motif"/>
    <property type="match status" value="1"/>
</dbReference>